<keyword evidence="1" id="KW-0472">Membrane</keyword>
<proteinExistence type="predicted"/>
<dbReference type="VEuPathDB" id="PlasmoDB:PVP01_0002960"/>
<dbReference type="Pfam" id="PF12420">
    <property type="entry name" value="DUF3671"/>
    <property type="match status" value="1"/>
</dbReference>
<sequence length="256" mass="29836">MKGNFLLPFFIKTSAFFLLLLEFCLYNDTSSVSKHLYNKNNLNGAPDKITFRVMAKHELGMESDYPDLKTNSSEFGDNEKIKNVEDGVSIYERMQKNYSKKYKDNKKGNKNKYAKKNGIYKLDCYCEEKIFNRIDEIKKLAKKNRGNDKNNFKKILNKKYGFKFTLACLFTLIGIILSSLTYGYSEGKDYEDVTLGTLKIPWQVAYSVIGILIILNFIILSMIIYIIIKFIKYEKLKEGKGKMSAMEYCRFCNEIF</sequence>
<feature type="transmembrane region" description="Helical" evidence="1">
    <location>
        <begin position="6"/>
        <end position="26"/>
    </location>
</feature>
<feature type="transmembrane region" description="Helical" evidence="1">
    <location>
        <begin position="204"/>
        <end position="228"/>
    </location>
</feature>
<dbReference type="InterPro" id="IPR022139">
    <property type="entry name" value="Fam-L/Fam-M-like_plasmodium"/>
</dbReference>
<keyword evidence="1" id="KW-0812">Transmembrane</keyword>
<protein>
    <recommendedName>
        <fullName evidence="3">Variable surface protein Vir35</fullName>
    </recommendedName>
</protein>
<evidence type="ECO:0000313" key="2">
    <source>
        <dbReference type="EMBL" id="VUZ99581.1"/>
    </source>
</evidence>
<organism evidence="2">
    <name type="scientific">Plasmodium vivax</name>
    <name type="common">malaria parasite P. vivax</name>
    <dbReference type="NCBI Taxonomy" id="5855"/>
    <lineage>
        <taxon>Eukaryota</taxon>
        <taxon>Sar</taxon>
        <taxon>Alveolata</taxon>
        <taxon>Apicomplexa</taxon>
        <taxon>Aconoidasida</taxon>
        <taxon>Haemosporida</taxon>
        <taxon>Plasmodiidae</taxon>
        <taxon>Plasmodium</taxon>
        <taxon>Plasmodium (Plasmodium)</taxon>
    </lineage>
</organism>
<reference evidence="2" key="1">
    <citation type="submission" date="2016-07" db="EMBL/GenBank/DDBJ databases">
        <authorList>
            <consortium name="Pathogen Informatics"/>
        </authorList>
    </citation>
    <scope>NUCLEOTIDE SEQUENCE</scope>
</reference>
<evidence type="ECO:0008006" key="3">
    <source>
        <dbReference type="Google" id="ProtNLM"/>
    </source>
</evidence>
<dbReference type="EMBL" id="FLZR02000006">
    <property type="protein sequence ID" value="VUZ99581.1"/>
    <property type="molecule type" value="Genomic_DNA"/>
</dbReference>
<dbReference type="VEuPathDB" id="PlasmoDB:PVPAM_000031200"/>
<keyword evidence="1" id="KW-1133">Transmembrane helix</keyword>
<gene>
    <name evidence="2" type="ORF">PVP01_0002960</name>
</gene>
<feature type="transmembrane region" description="Helical" evidence="1">
    <location>
        <begin position="164"/>
        <end position="184"/>
    </location>
</feature>
<evidence type="ECO:0000256" key="1">
    <source>
        <dbReference type="SAM" id="Phobius"/>
    </source>
</evidence>
<dbReference type="OrthoDB" id="10397228at2759"/>
<dbReference type="Proteomes" id="UP000220605">
    <property type="component" value="Unassembled WGS sequence"/>
</dbReference>
<dbReference type="AlphaFoldDB" id="A0A565A609"/>
<name>A0A565A609_PLAVI</name>
<accession>A0A565A609</accession>